<organism evidence="7 8">
    <name type="scientific">Actinomadura craniellae</name>
    <dbReference type="NCBI Taxonomy" id="2231787"/>
    <lineage>
        <taxon>Bacteria</taxon>
        <taxon>Bacillati</taxon>
        <taxon>Actinomycetota</taxon>
        <taxon>Actinomycetes</taxon>
        <taxon>Streptosporangiales</taxon>
        <taxon>Thermomonosporaceae</taxon>
        <taxon>Actinomadura</taxon>
    </lineage>
</organism>
<dbReference type="EMBL" id="QLYX01000005">
    <property type="protein sequence ID" value="RAY14852.1"/>
    <property type="molecule type" value="Genomic_DNA"/>
</dbReference>
<dbReference type="PANTHER" id="PTHR23501:SF154">
    <property type="entry name" value="MULTIDRUG-EFFLUX TRANSPORTER RV1634-RELATED"/>
    <property type="match status" value="1"/>
</dbReference>
<dbReference type="OrthoDB" id="9778875at2"/>
<proteinExistence type="predicted"/>
<dbReference type="PROSITE" id="PS50850">
    <property type="entry name" value="MFS"/>
    <property type="match status" value="1"/>
</dbReference>
<accession>A0A365H775</accession>
<feature type="transmembrane region" description="Helical" evidence="5">
    <location>
        <begin position="85"/>
        <end position="104"/>
    </location>
</feature>
<evidence type="ECO:0000256" key="4">
    <source>
        <dbReference type="ARBA" id="ARBA00023136"/>
    </source>
</evidence>
<dbReference type="Gene3D" id="1.20.1250.20">
    <property type="entry name" value="MFS general substrate transporter like domains"/>
    <property type="match status" value="1"/>
</dbReference>
<evidence type="ECO:0000256" key="3">
    <source>
        <dbReference type="ARBA" id="ARBA00022989"/>
    </source>
</evidence>
<feature type="domain" description="Major facilitator superfamily (MFS) profile" evidence="6">
    <location>
        <begin position="20"/>
        <end position="441"/>
    </location>
</feature>
<dbReference type="Proteomes" id="UP000251891">
    <property type="component" value="Unassembled WGS sequence"/>
</dbReference>
<dbReference type="InterPro" id="IPR036259">
    <property type="entry name" value="MFS_trans_sf"/>
</dbReference>
<sequence length="442" mass="44497">MIPPSPGKSTSLFTPRYRRSTLGIVLVVTLLAFEAMAVGTAMPVIARELDGLSLYGWSFSGYLIAALLANVAAGGWIDRSGPGGPLVAGVAVFLAGLAVSGAAGTMEVFVAGRVVQGFGGGISLVALYVLIARIYPEELRPRVFAALATAWVVPSLVGPAVAGAVAEHLHWRWVFLGLIPLVVPAASMLLPVPQGGGSGGPARPGRLPAAVAVAAGAVALLYAMDHGTWPLLPPALAALVLGLPRLLPAGALRLARGLPTAVVLRGLLAGAFFGAEAFIPLSLTTTHGFTAVEAGLVLTLGALGWSAASWYQGRSGRPRAWFVRTGALLVTLGVVAALIALRTSGWWTIPAWIVGGAGMGLALSSLSVLVLGLSPTEEQGVNSAALQICDTLGSALAVGAAGALATGFGRLETGLTLSGTLMVGIAVAAVAASLRVSPRGSG</sequence>
<comment type="caution">
    <text evidence="7">The sequence shown here is derived from an EMBL/GenBank/DDBJ whole genome shotgun (WGS) entry which is preliminary data.</text>
</comment>
<feature type="transmembrane region" description="Helical" evidence="5">
    <location>
        <begin position="52"/>
        <end position="73"/>
    </location>
</feature>
<feature type="transmembrane region" description="Helical" evidence="5">
    <location>
        <begin position="262"/>
        <end position="283"/>
    </location>
</feature>
<evidence type="ECO:0000313" key="8">
    <source>
        <dbReference type="Proteomes" id="UP000251891"/>
    </source>
</evidence>
<dbReference type="GO" id="GO:0005886">
    <property type="term" value="C:plasma membrane"/>
    <property type="evidence" value="ECO:0007669"/>
    <property type="project" value="UniProtKB-SubCell"/>
</dbReference>
<keyword evidence="8" id="KW-1185">Reference proteome</keyword>
<protein>
    <submittedName>
        <fullName evidence="7">MFS transporter</fullName>
    </submittedName>
</protein>
<feature type="transmembrane region" description="Helical" evidence="5">
    <location>
        <begin position="143"/>
        <end position="165"/>
    </location>
</feature>
<feature type="transmembrane region" description="Helical" evidence="5">
    <location>
        <begin position="110"/>
        <end position="131"/>
    </location>
</feature>
<dbReference type="SUPFAM" id="SSF103473">
    <property type="entry name" value="MFS general substrate transporter"/>
    <property type="match status" value="1"/>
</dbReference>
<gene>
    <name evidence="7" type="ORF">DPM19_14145</name>
</gene>
<feature type="transmembrane region" description="Helical" evidence="5">
    <location>
        <begin position="235"/>
        <end position="255"/>
    </location>
</feature>
<dbReference type="AlphaFoldDB" id="A0A365H775"/>
<dbReference type="PANTHER" id="PTHR23501">
    <property type="entry name" value="MAJOR FACILITATOR SUPERFAMILY"/>
    <property type="match status" value="1"/>
</dbReference>
<dbReference type="RefSeq" id="WP_111867273.1">
    <property type="nucleotide sequence ID" value="NZ_QLYX01000005.1"/>
</dbReference>
<keyword evidence="3 5" id="KW-1133">Transmembrane helix</keyword>
<evidence type="ECO:0000313" key="7">
    <source>
        <dbReference type="EMBL" id="RAY14852.1"/>
    </source>
</evidence>
<evidence type="ECO:0000256" key="5">
    <source>
        <dbReference type="SAM" id="Phobius"/>
    </source>
</evidence>
<feature type="transmembrane region" description="Helical" evidence="5">
    <location>
        <begin position="414"/>
        <end position="434"/>
    </location>
</feature>
<feature type="transmembrane region" description="Helical" evidence="5">
    <location>
        <begin position="289"/>
        <end position="308"/>
    </location>
</feature>
<feature type="transmembrane region" description="Helical" evidence="5">
    <location>
        <begin position="347"/>
        <end position="373"/>
    </location>
</feature>
<dbReference type="InterPro" id="IPR020846">
    <property type="entry name" value="MFS_dom"/>
</dbReference>
<evidence type="ECO:0000259" key="6">
    <source>
        <dbReference type="PROSITE" id="PS50850"/>
    </source>
</evidence>
<feature type="transmembrane region" description="Helical" evidence="5">
    <location>
        <begin position="171"/>
        <end position="192"/>
    </location>
</feature>
<name>A0A365H775_9ACTN</name>
<evidence type="ECO:0000256" key="2">
    <source>
        <dbReference type="ARBA" id="ARBA00022692"/>
    </source>
</evidence>
<comment type="subcellular location">
    <subcellularLocation>
        <location evidence="1">Cell membrane</location>
        <topology evidence="1">Multi-pass membrane protein</topology>
    </subcellularLocation>
</comment>
<evidence type="ECO:0000256" key="1">
    <source>
        <dbReference type="ARBA" id="ARBA00004651"/>
    </source>
</evidence>
<dbReference type="PRINTS" id="PR01036">
    <property type="entry name" value="TCRTETB"/>
</dbReference>
<dbReference type="GO" id="GO:0022857">
    <property type="term" value="F:transmembrane transporter activity"/>
    <property type="evidence" value="ECO:0007669"/>
    <property type="project" value="InterPro"/>
</dbReference>
<feature type="transmembrane region" description="Helical" evidence="5">
    <location>
        <begin position="21"/>
        <end position="46"/>
    </location>
</feature>
<keyword evidence="4 5" id="KW-0472">Membrane</keyword>
<feature type="transmembrane region" description="Helical" evidence="5">
    <location>
        <begin position="385"/>
        <end position="408"/>
    </location>
</feature>
<dbReference type="InterPro" id="IPR011701">
    <property type="entry name" value="MFS"/>
</dbReference>
<keyword evidence="2 5" id="KW-0812">Transmembrane</keyword>
<reference evidence="7 8" key="1">
    <citation type="submission" date="2018-06" db="EMBL/GenBank/DDBJ databases">
        <title>Actinomadura craniellae sp. nov. isolated from marine sponge Craniella sp.</title>
        <authorList>
            <person name="Li L."/>
            <person name="Xu Q.H."/>
            <person name="Lin H.W."/>
            <person name="Lu Y.H."/>
        </authorList>
    </citation>
    <scope>NUCLEOTIDE SEQUENCE [LARGE SCALE GENOMIC DNA]</scope>
    <source>
        <strain evidence="7 8">LHW63021</strain>
    </source>
</reference>
<feature type="transmembrane region" description="Helical" evidence="5">
    <location>
        <begin position="204"/>
        <end position="223"/>
    </location>
</feature>
<feature type="transmembrane region" description="Helical" evidence="5">
    <location>
        <begin position="320"/>
        <end position="341"/>
    </location>
</feature>
<dbReference type="Pfam" id="PF07690">
    <property type="entry name" value="MFS_1"/>
    <property type="match status" value="1"/>
</dbReference>